<dbReference type="GeneID" id="30177818"/>
<dbReference type="OrthoDB" id="5835136at2759"/>
<dbReference type="GO" id="GO:0001401">
    <property type="term" value="C:SAM complex"/>
    <property type="evidence" value="ECO:0007669"/>
    <property type="project" value="InterPro"/>
</dbReference>
<keyword evidence="3" id="KW-1185">Reference proteome</keyword>
<evidence type="ECO:0000313" key="3">
    <source>
        <dbReference type="Proteomes" id="UP000094455"/>
    </source>
</evidence>
<organism evidence="2 3">
    <name type="scientific">Pichia membranifaciens NRRL Y-2026</name>
    <dbReference type="NCBI Taxonomy" id="763406"/>
    <lineage>
        <taxon>Eukaryota</taxon>
        <taxon>Fungi</taxon>
        <taxon>Dikarya</taxon>
        <taxon>Ascomycota</taxon>
        <taxon>Saccharomycotina</taxon>
        <taxon>Pichiomycetes</taxon>
        <taxon>Pichiales</taxon>
        <taxon>Pichiaceae</taxon>
        <taxon>Pichia</taxon>
    </lineage>
</organism>
<dbReference type="Proteomes" id="UP000094455">
    <property type="component" value="Unassembled WGS sequence"/>
</dbReference>
<dbReference type="STRING" id="763406.A0A1E3NJN9"/>
<dbReference type="Pfam" id="PF10568">
    <property type="entry name" value="Tom37"/>
    <property type="match status" value="1"/>
</dbReference>
<accession>A0A1E3NJN9</accession>
<evidence type="ECO:0000313" key="2">
    <source>
        <dbReference type="EMBL" id="ODQ46330.1"/>
    </source>
</evidence>
<feature type="domain" description="Mitochondrial outer membrane transport complex Sam37/metaxin N-terminal" evidence="1">
    <location>
        <begin position="33"/>
        <end position="147"/>
    </location>
</feature>
<protein>
    <recommendedName>
        <fullName evidence="1">Mitochondrial outer membrane transport complex Sam37/metaxin N-terminal domain-containing protein</fullName>
    </recommendedName>
</protein>
<gene>
    <name evidence="2" type="ORF">PICMEDRAFT_16229</name>
</gene>
<proteinExistence type="predicted"/>
<sequence length="312" mass="36466">MSHYKIFAWGDGKGIAPFDVSSTILNYLINERTLNETFEIVPNSNIFNSHSGRLPILIGPESFQIEGFAEIWNFIVCSSQTGDEKVERDNPALQILRRAYMDEITRDLNTITLYNYFVVKRNYEGFTRGSFKEYLPWPTQYKPPLDFRHHAQELCLNEGIIDDDLVNPKYNFMAPDLEDELQQLRKEEKNLRETPVINDMQKLEIDKQLDIISQKKCIIANMQCIKKLKEIIQKHEEIMPTLDDKIIHTILLIYLRRNIESQLPENFISIWLKREYPELNEEVSELNLSESMPESNKISLTTALGSYVSQII</sequence>
<dbReference type="RefSeq" id="XP_019017443.1">
    <property type="nucleotide sequence ID" value="XM_019161131.1"/>
</dbReference>
<dbReference type="AlphaFoldDB" id="A0A1E3NJN9"/>
<name>A0A1E3NJN9_9ASCO</name>
<evidence type="ECO:0000259" key="1">
    <source>
        <dbReference type="Pfam" id="PF10568"/>
    </source>
</evidence>
<dbReference type="InterPro" id="IPR019564">
    <property type="entry name" value="Sam37/metaxin_N"/>
</dbReference>
<reference evidence="2 3" key="1">
    <citation type="journal article" date="2016" name="Proc. Natl. Acad. Sci. U.S.A.">
        <title>Comparative genomics of biotechnologically important yeasts.</title>
        <authorList>
            <person name="Riley R."/>
            <person name="Haridas S."/>
            <person name="Wolfe K.H."/>
            <person name="Lopes M.R."/>
            <person name="Hittinger C.T."/>
            <person name="Goeker M."/>
            <person name="Salamov A.A."/>
            <person name="Wisecaver J.H."/>
            <person name="Long T.M."/>
            <person name="Calvey C.H."/>
            <person name="Aerts A.L."/>
            <person name="Barry K.W."/>
            <person name="Choi C."/>
            <person name="Clum A."/>
            <person name="Coughlan A.Y."/>
            <person name="Deshpande S."/>
            <person name="Douglass A.P."/>
            <person name="Hanson S.J."/>
            <person name="Klenk H.-P."/>
            <person name="LaButti K.M."/>
            <person name="Lapidus A."/>
            <person name="Lindquist E.A."/>
            <person name="Lipzen A.M."/>
            <person name="Meier-Kolthoff J.P."/>
            <person name="Ohm R.A."/>
            <person name="Otillar R.P."/>
            <person name="Pangilinan J.L."/>
            <person name="Peng Y."/>
            <person name="Rokas A."/>
            <person name="Rosa C.A."/>
            <person name="Scheuner C."/>
            <person name="Sibirny A.A."/>
            <person name="Slot J.C."/>
            <person name="Stielow J.B."/>
            <person name="Sun H."/>
            <person name="Kurtzman C.P."/>
            <person name="Blackwell M."/>
            <person name="Grigoriev I.V."/>
            <person name="Jeffries T.W."/>
        </authorList>
    </citation>
    <scope>NUCLEOTIDE SEQUENCE [LARGE SCALE GENOMIC DNA]</scope>
    <source>
        <strain evidence="2 3">NRRL Y-2026</strain>
    </source>
</reference>
<dbReference type="EMBL" id="KV454003">
    <property type="protein sequence ID" value="ODQ46330.1"/>
    <property type="molecule type" value="Genomic_DNA"/>
</dbReference>